<feature type="transmembrane region" description="Helical" evidence="1">
    <location>
        <begin position="397"/>
        <end position="420"/>
    </location>
</feature>
<feature type="transmembrane region" description="Helical" evidence="1">
    <location>
        <begin position="301"/>
        <end position="320"/>
    </location>
</feature>
<organism evidence="2 3">
    <name type="scientific">Serratia entomophila</name>
    <dbReference type="NCBI Taxonomy" id="42906"/>
    <lineage>
        <taxon>Bacteria</taxon>
        <taxon>Pseudomonadati</taxon>
        <taxon>Pseudomonadota</taxon>
        <taxon>Gammaproteobacteria</taxon>
        <taxon>Enterobacterales</taxon>
        <taxon>Yersiniaceae</taxon>
        <taxon>Serratia</taxon>
    </lineage>
</organism>
<keyword evidence="3" id="KW-1185">Reference proteome</keyword>
<evidence type="ECO:0008006" key="4">
    <source>
        <dbReference type="Google" id="ProtNLM"/>
    </source>
</evidence>
<evidence type="ECO:0000256" key="1">
    <source>
        <dbReference type="SAM" id="Phobius"/>
    </source>
</evidence>
<accession>A0ABY5CW61</accession>
<protein>
    <recommendedName>
        <fullName evidence="4">Wzy</fullName>
    </recommendedName>
</protein>
<feature type="transmembrane region" description="Helical" evidence="1">
    <location>
        <begin position="40"/>
        <end position="59"/>
    </location>
</feature>
<feature type="transmembrane region" description="Helical" evidence="1">
    <location>
        <begin position="189"/>
        <end position="211"/>
    </location>
</feature>
<sequence length="482" mass="54693">MDFDPSYIPHSLVISDSIFFIIFLFVALFVLYLFSKKYKLSSAVLLLLFIYIVFSYSSYNIMVMPIHDFNVPIARTFVYHFKIFSVFSFADIFFLIVLVVLFTQWLLGQKTESPFIYSSVAPLLKLVAIQGGVIFSISLLGYAFYTASGGVGSVKNQLLYARGIVYFSAMLLVFYRASKGIGKIEFTSLLFVFCILDFINFISGLIGTYIYTDYVWERYGVKVSIIDQDKIYNYFTLYLFVFISMFFANKKRIGLSLVLMVIMAVCMLLNIYKFLFAIAAIYLVYDVFVRLVTRRLPIKRFILLLIIALALVHPAIKIFTSKAINTRASQLNDYWTYTGKYFPANIIGIGHGGLYLSPTGVADKGEIKRIDMDANGEVEYKRSIQTPLLTQIKNTGIVGMLVMLITASLAFCYLLSINIKLADFEYATPLCFNLIWLIGFVCVAVQPYPMPALTLIKLMMLMGGLLMYRKNAAPESPVVVND</sequence>
<evidence type="ECO:0000313" key="2">
    <source>
        <dbReference type="EMBL" id="USV02413.1"/>
    </source>
</evidence>
<gene>
    <name evidence="2" type="ORF">KFQ06_07865</name>
</gene>
<dbReference type="GeneID" id="75021899"/>
<feature type="transmembrane region" description="Helical" evidence="1">
    <location>
        <begin position="426"/>
        <end position="445"/>
    </location>
</feature>
<dbReference type="EMBL" id="CP074347">
    <property type="protein sequence ID" value="USV02413.1"/>
    <property type="molecule type" value="Genomic_DNA"/>
</dbReference>
<dbReference type="RefSeq" id="WP_234590172.1">
    <property type="nucleotide sequence ID" value="NZ_CAMIPG010000002.1"/>
</dbReference>
<keyword evidence="1" id="KW-1133">Transmembrane helix</keyword>
<feature type="transmembrane region" description="Helical" evidence="1">
    <location>
        <begin position="123"/>
        <end position="145"/>
    </location>
</feature>
<reference evidence="2" key="1">
    <citation type="journal article" date="2022" name="BMC Genomics">
        <title>Genome sequence of the entomopathogenic Serratia entomophila isolate 626 and characterisation of the species specific itaconate degradation pathway.</title>
        <authorList>
            <person name="Vaughan A.L."/>
            <person name="Altermann E."/>
            <person name="Glare T.R."/>
            <person name="Hurst M.R.H."/>
        </authorList>
    </citation>
    <scope>NUCLEOTIDE SEQUENCE</scope>
    <source>
        <strain evidence="2">626</strain>
    </source>
</reference>
<proteinExistence type="predicted"/>
<feature type="transmembrane region" description="Helical" evidence="1">
    <location>
        <begin position="12"/>
        <end position="33"/>
    </location>
</feature>
<feature type="transmembrane region" description="Helical" evidence="1">
    <location>
        <begin position="79"/>
        <end position="102"/>
    </location>
</feature>
<evidence type="ECO:0000313" key="3">
    <source>
        <dbReference type="Proteomes" id="UP001056873"/>
    </source>
</evidence>
<feature type="transmembrane region" description="Helical" evidence="1">
    <location>
        <begin position="255"/>
        <end position="281"/>
    </location>
</feature>
<keyword evidence="1" id="KW-0472">Membrane</keyword>
<keyword evidence="1" id="KW-0812">Transmembrane</keyword>
<dbReference type="Proteomes" id="UP001056873">
    <property type="component" value="Chromosome"/>
</dbReference>
<feature type="transmembrane region" description="Helical" evidence="1">
    <location>
        <begin position="231"/>
        <end position="248"/>
    </location>
</feature>
<feature type="transmembrane region" description="Helical" evidence="1">
    <location>
        <begin position="157"/>
        <end position="177"/>
    </location>
</feature>
<name>A0ABY5CW61_9GAMM</name>